<reference evidence="3" key="1">
    <citation type="submission" date="2014-11" db="EMBL/GenBank/DDBJ databases">
        <authorList>
            <person name="Otto D Thomas"/>
            <person name="Naeem Raeece"/>
        </authorList>
    </citation>
    <scope>NUCLEOTIDE SEQUENCE</scope>
</reference>
<gene>
    <name evidence="3" type="ORF">Cvel_13052</name>
</gene>
<feature type="chain" id="PRO_5005192605" evidence="2">
    <location>
        <begin position="21"/>
        <end position="271"/>
    </location>
</feature>
<accession>A0A0G4IC87</accession>
<dbReference type="AlphaFoldDB" id="A0A0G4IC87"/>
<feature type="region of interest" description="Disordered" evidence="1">
    <location>
        <begin position="251"/>
        <end position="271"/>
    </location>
</feature>
<organism evidence="3">
    <name type="scientific">Chromera velia CCMP2878</name>
    <dbReference type="NCBI Taxonomy" id="1169474"/>
    <lineage>
        <taxon>Eukaryota</taxon>
        <taxon>Sar</taxon>
        <taxon>Alveolata</taxon>
        <taxon>Colpodellida</taxon>
        <taxon>Chromeraceae</taxon>
        <taxon>Chromera</taxon>
    </lineage>
</organism>
<protein>
    <submittedName>
        <fullName evidence="3">Uncharacterized protein</fullName>
    </submittedName>
</protein>
<proteinExistence type="predicted"/>
<keyword evidence="2" id="KW-0732">Signal</keyword>
<dbReference type="EMBL" id="CDMZ01005818">
    <property type="protein sequence ID" value="CEM54787.1"/>
    <property type="molecule type" value="Genomic_DNA"/>
</dbReference>
<evidence type="ECO:0000256" key="2">
    <source>
        <dbReference type="SAM" id="SignalP"/>
    </source>
</evidence>
<sequence>MFSLALLLLVALVFPSPNSSFLLGTHLVRRQVRDLEGIRSVSFLRGKVAEVPWSGEETEIEEDVSDSPVPSRRRHLEETARWTSALSGAFASLLVGPRGQGGLQTPVPAFAKQSAEEKIEKYKENLKGWLEVLREANGFRITKLEQVYAERDWDKLTIGAKDYFTGISFDSNLGCKVVQEEVRATCTQFREQIRSRAIDLSIASRQRDEKGVETAFEQLKYWAKRWCRIPLATPPEGVTIEDVRAEVIASGTPLPPMPTPGKILKTTRRES</sequence>
<evidence type="ECO:0000313" key="3">
    <source>
        <dbReference type="EMBL" id="CEM54787.1"/>
    </source>
</evidence>
<evidence type="ECO:0000256" key="1">
    <source>
        <dbReference type="SAM" id="MobiDB-lite"/>
    </source>
</evidence>
<feature type="signal peptide" evidence="2">
    <location>
        <begin position="1"/>
        <end position="20"/>
    </location>
</feature>
<dbReference type="VEuPathDB" id="CryptoDB:Cvel_13052"/>
<name>A0A0G4IC87_9ALVE</name>